<sequence>MYMINLTENQEFILIKDFEKIPRKESKNDRAVYINKNEGICLKIPKNNKKSILGAKSELTFYNSLSESLKKIFSKPLGILDTNLGNAYVFELIKNENDISMTLDSYINKYGKNNNIYNKYLNLVNLIIKNNIKIHKFHLKNAVVKLKNKKITDIIIVDYEFSKTKFFFLPRVYYKLTKRMLYKKYINLYIENV</sequence>
<organism evidence="1">
    <name type="scientific">viral metagenome</name>
    <dbReference type="NCBI Taxonomy" id="1070528"/>
    <lineage>
        <taxon>unclassified sequences</taxon>
        <taxon>metagenomes</taxon>
        <taxon>organismal metagenomes</taxon>
    </lineage>
</organism>
<evidence type="ECO:0008006" key="2">
    <source>
        <dbReference type="Google" id="ProtNLM"/>
    </source>
</evidence>
<proteinExistence type="predicted"/>
<name>A0A6C0IW50_9ZZZZ</name>
<evidence type="ECO:0000313" key="1">
    <source>
        <dbReference type="EMBL" id="QHT97544.1"/>
    </source>
</evidence>
<reference evidence="1" key="1">
    <citation type="journal article" date="2020" name="Nature">
        <title>Giant virus diversity and host interactions through global metagenomics.</title>
        <authorList>
            <person name="Schulz F."/>
            <person name="Roux S."/>
            <person name="Paez-Espino D."/>
            <person name="Jungbluth S."/>
            <person name="Walsh D.A."/>
            <person name="Denef V.J."/>
            <person name="McMahon K.D."/>
            <person name="Konstantinidis K.T."/>
            <person name="Eloe-Fadrosh E.A."/>
            <person name="Kyrpides N.C."/>
            <person name="Woyke T."/>
        </authorList>
    </citation>
    <scope>NUCLEOTIDE SEQUENCE</scope>
    <source>
        <strain evidence="1">GVMAG-M-3300025138-11</strain>
    </source>
</reference>
<dbReference type="EMBL" id="MN740280">
    <property type="protein sequence ID" value="QHT97544.1"/>
    <property type="molecule type" value="Genomic_DNA"/>
</dbReference>
<dbReference type="Pfam" id="PF10707">
    <property type="entry name" value="YrbL-PhoP_reg"/>
    <property type="match status" value="1"/>
</dbReference>
<dbReference type="AlphaFoldDB" id="A0A6C0IW50"/>
<accession>A0A6C0IW50</accession>
<dbReference type="InterPro" id="IPR019647">
    <property type="entry name" value="PhoP_reg_network_YrbL"/>
</dbReference>
<protein>
    <recommendedName>
        <fullName evidence="2">Protein kinase domain-containing protein</fullName>
    </recommendedName>
</protein>